<keyword evidence="1" id="KW-0472">Membrane</keyword>
<name>A0ABV8MP52_9NEIS</name>
<gene>
    <name evidence="2" type="ORF">ACFOW7_06500</name>
</gene>
<organism evidence="2 3">
    <name type="scientific">Chitinimonas lacunae</name>
    <dbReference type="NCBI Taxonomy" id="1963018"/>
    <lineage>
        <taxon>Bacteria</taxon>
        <taxon>Pseudomonadati</taxon>
        <taxon>Pseudomonadota</taxon>
        <taxon>Betaproteobacteria</taxon>
        <taxon>Neisseriales</taxon>
        <taxon>Chitinibacteraceae</taxon>
        <taxon>Chitinimonas</taxon>
    </lineage>
</organism>
<keyword evidence="1" id="KW-1133">Transmembrane helix</keyword>
<reference evidence="3" key="1">
    <citation type="journal article" date="2019" name="Int. J. Syst. Evol. Microbiol.">
        <title>The Global Catalogue of Microorganisms (GCM) 10K type strain sequencing project: providing services to taxonomists for standard genome sequencing and annotation.</title>
        <authorList>
            <consortium name="The Broad Institute Genomics Platform"/>
            <consortium name="The Broad Institute Genome Sequencing Center for Infectious Disease"/>
            <person name="Wu L."/>
            <person name="Ma J."/>
        </authorList>
    </citation>
    <scope>NUCLEOTIDE SEQUENCE [LARGE SCALE GENOMIC DNA]</scope>
    <source>
        <strain evidence="3">LMG 29894</strain>
    </source>
</reference>
<feature type="transmembrane region" description="Helical" evidence="1">
    <location>
        <begin position="19"/>
        <end position="45"/>
    </location>
</feature>
<keyword evidence="3" id="KW-1185">Reference proteome</keyword>
<comment type="caution">
    <text evidence="2">The sequence shown here is derived from an EMBL/GenBank/DDBJ whole genome shotgun (WGS) entry which is preliminary data.</text>
</comment>
<protein>
    <submittedName>
        <fullName evidence="2">Uncharacterized protein</fullName>
    </submittedName>
</protein>
<evidence type="ECO:0000313" key="2">
    <source>
        <dbReference type="EMBL" id="MFC4159005.1"/>
    </source>
</evidence>
<evidence type="ECO:0000313" key="3">
    <source>
        <dbReference type="Proteomes" id="UP001595791"/>
    </source>
</evidence>
<dbReference type="RefSeq" id="WP_378162287.1">
    <property type="nucleotide sequence ID" value="NZ_JBHSBU010000001.1"/>
</dbReference>
<keyword evidence="1" id="KW-0812">Transmembrane</keyword>
<dbReference type="EMBL" id="JBHSBU010000001">
    <property type="protein sequence ID" value="MFC4159005.1"/>
    <property type="molecule type" value="Genomic_DNA"/>
</dbReference>
<sequence length="84" mass="9428">MVGISINWEGDELMWNLSVYFFCCLGNLFLLVILFGLIGFLAAFGERRNGRVQDKCAASISCRKVNIMSYGLLCPSVWETGIKK</sequence>
<proteinExistence type="predicted"/>
<evidence type="ECO:0000256" key="1">
    <source>
        <dbReference type="SAM" id="Phobius"/>
    </source>
</evidence>
<accession>A0ABV8MP52</accession>
<dbReference type="Proteomes" id="UP001595791">
    <property type="component" value="Unassembled WGS sequence"/>
</dbReference>